<feature type="binding site" evidence="5">
    <location>
        <position position="362"/>
    </location>
    <ligand>
        <name>Zn(2+)</name>
        <dbReference type="ChEBI" id="CHEBI:29105"/>
    </ligand>
</feature>
<dbReference type="GO" id="GO:0008898">
    <property type="term" value="F:S-adenosylmethionine-homocysteine S-methyltransferase activity"/>
    <property type="evidence" value="ECO:0007669"/>
    <property type="project" value="TreeGrafter"/>
</dbReference>
<evidence type="ECO:0000313" key="8">
    <source>
        <dbReference type="Proteomes" id="UP000054166"/>
    </source>
</evidence>
<dbReference type="PANTHER" id="PTHR46015:SF1">
    <property type="entry name" value="HOMOCYSTEINE S-METHYLTRANSFERASE-LIKE ISOFORM 1"/>
    <property type="match status" value="1"/>
</dbReference>
<dbReference type="PROSITE" id="PS50970">
    <property type="entry name" value="HCY"/>
    <property type="match status" value="1"/>
</dbReference>
<keyword evidence="3 5" id="KW-0479">Metal-binding</keyword>
<comment type="cofactor">
    <cofactor evidence="5">
        <name>Zn(2+)</name>
        <dbReference type="ChEBI" id="CHEBI:29105"/>
    </cofactor>
</comment>
<sequence length="379" mass="41722">MAHLSRLFQNRSVVILDGGFGTTLETIFHQDMSSALWSAKPIDENADIIIEAHLAFLRAGARVILTSTYQASFSTFQQAGYSREDAERIMLKSVNLADEARKRFIQEQEGIDSDDVRIALSLGPYGASLIPAQEFDGFYPPPYGPKAFSNEGDNCNAFDDTVAVENSISALAQFHLERLRVFAQSPEAWSKIDCIALETVPLAREVRAIRKAFGILQKERGDDPCMKPWWISLVFPYGRYPETQLPGGQNLNVRQVAEAAFGNESPSHPPPNGIGFNCMQTDHFLGLLSGLQEVVGDLCNKWTTRPWLVMYPNGGDIYDSVSRTWQVRAEVGKAGAWADKLGEIVDEVAEQRTWGGVLVGGCCSTGPEEISALSRLLSG</sequence>
<reference evidence="7 8" key="1">
    <citation type="submission" date="2014-04" db="EMBL/GenBank/DDBJ databases">
        <authorList>
            <consortium name="DOE Joint Genome Institute"/>
            <person name="Kuo A."/>
            <person name="Tarkka M."/>
            <person name="Buscot F."/>
            <person name="Kohler A."/>
            <person name="Nagy L.G."/>
            <person name="Floudas D."/>
            <person name="Copeland A."/>
            <person name="Barry K.W."/>
            <person name="Cichocki N."/>
            <person name="Veneault-Fourrey C."/>
            <person name="LaButti K."/>
            <person name="Lindquist E.A."/>
            <person name="Lipzen A."/>
            <person name="Lundell T."/>
            <person name="Morin E."/>
            <person name="Murat C."/>
            <person name="Sun H."/>
            <person name="Tunlid A."/>
            <person name="Henrissat B."/>
            <person name="Grigoriev I.V."/>
            <person name="Hibbett D.S."/>
            <person name="Martin F."/>
            <person name="Nordberg H.P."/>
            <person name="Cantor M.N."/>
            <person name="Hua S.X."/>
        </authorList>
    </citation>
    <scope>NUCLEOTIDE SEQUENCE [LARGE SCALE GENOMIC DNA]</scope>
    <source>
        <strain evidence="7 8">F 1598</strain>
    </source>
</reference>
<dbReference type="InterPro" id="IPR051486">
    <property type="entry name" value="Hcy_S-methyltransferase"/>
</dbReference>
<accession>A0A0C3FFU5</accession>
<feature type="binding site" evidence="5">
    <location>
        <position position="278"/>
    </location>
    <ligand>
        <name>Zn(2+)</name>
        <dbReference type="ChEBI" id="CHEBI:29105"/>
    </ligand>
</feature>
<proteinExistence type="predicted"/>
<evidence type="ECO:0000256" key="4">
    <source>
        <dbReference type="ARBA" id="ARBA00022833"/>
    </source>
</evidence>
<evidence type="ECO:0000256" key="1">
    <source>
        <dbReference type="ARBA" id="ARBA00022603"/>
    </source>
</evidence>
<dbReference type="AlphaFoldDB" id="A0A0C3FFU5"/>
<gene>
    <name evidence="7" type="ORF">PILCRDRAFT_576980</name>
</gene>
<evidence type="ECO:0000256" key="3">
    <source>
        <dbReference type="ARBA" id="ARBA00022723"/>
    </source>
</evidence>
<dbReference type="HOGENOM" id="CLU_004914_3_2_1"/>
<feature type="binding site" evidence="5">
    <location>
        <position position="363"/>
    </location>
    <ligand>
        <name>Zn(2+)</name>
        <dbReference type="ChEBI" id="CHEBI:29105"/>
    </ligand>
</feature>
<evidence type="ECO:0000259" key="6">
    <source>
        <dbReference type="PROSITE" id="PS50970"/>
    </source>
</evidence>
<dbReference type="InterPro" id="IPR003726">
    <property type="entry name" value="HCY_dom"/>
</dbReference>
<dbReference type="OrthoDB" id="261426at2759"/>
<keyword evidence="4 5" id="KW-0862">Zinc</keyword>
<name>A0A0C3FFU5_PILCF</name>
<keyword evidence="1 5" id="KW-0489">Methyltransferase</keyword>
<dbReference type="FunCoup" id="A0A0C3FFU5">
    <property type="interactions" value="17"/>
</dbReference>
<dbReference type="Pfam" id="PF02574">
    <property type="entry name" value="S-methyl_trans"/>
    <property type="match status" value="1"/>
</dbReference>
<protein>
    <recommendedName>
        <fullName evidence="6">Hcy-binding domain-containing protein</fullName>
    </recommendedName>
</protein>
<dbReference type="PANTHER" id="PTHR46015">
    <property type="entry name" value="ZGC:172121"/>
    <property type="match status" value="1"/>
</dbReference>
<dbReference type="Gene3D" id="3.20.20.330">
    <property type="entry name" value="Homocysteine-binding-like domain"/>
    <property type="match status" value="1"/>
</dbReference>
<dbReference type="GO" id="GO:0033528">
    <property type="term" value="P:S-methylmethionine cycle"/>
    <property type="evidence" value="ECO:0007669"/>
    <property type="project" value="TreeGrafter"/>
</dbReference>
<keyword evidence="8" id="KW-1185">Reference proteome</keyword>
<evidence type="ECO:0000313" key="7">
    <source>
        <dbReference type="EMBL" id="KIM78841.1"/>
    </source>
</evidence>
<dbReference type="GO" id="GO:0032259">
    <property type="term" value="P:methylation"/>
    <property type="evidence" value="ECO:0007669"/>
    <property type="project" value="UniProtKB-KW"/>
</dbReference>
<feature type="domain" description="Hcy-binding" evidence="6">
    <location>
        <begin position="2"/>
        <end position="377"/>
    </location>
</feature>
<evidence type="ECO:0000256" key="2">
    <source>
        <dbReference type="ARBA" id="ARBA00022679"/>
    </source>
</evidence>
<reference evidence="8" key="2">
    <citation type="submission" date="2015-01" db="EMBL/GenBank/DDBJ databases">
        <title>Evolutionary Origins and Diversification of the Mycorrhizal Mutualists.</title>
        <authorList>
            <consortium name="DOE Joint Genome Institute"/>
            <consortium name="Mycorrhizal Genomics Consortium"/>
            <person name="Kohler A."/>
            <person name="Kuo A."/>
            <person name="Nagy L.G."/>
            <person name="Floudas D."/>
            <person name="Copeland A."/>
            <person name="Barry K.W."/>
            <person name="Cichocki N."/>
            <person name="Veneault-Fourrey C."/>
            <person name="LaButti K."/>
            <person name="Lindquist E.A."/>
            <person name="Lipzen A."/>
            <person name="Lundell T."/>
            <person name="Morin E."/>
            <person name="Murat C."/>
            <person name="Riley R."/>
            <person name="Ohm R."/>
            <person name="Sun H."/>
            <person name="Tunlid A."/>
            <person name="Henrissat B."/>
            <person name="Grigoriev I.V."/>
            <person name="Hibbett D.S."/>
            <person name="Martin F."/>
        </authorList>
    </citation>
    <scope>NUCLEOTIDE SEQUENCE [LARGE SCALE GENOMIC DNA]</scope>
    <source>
        <strain evidence="8">F 1598</strain>
    </source>
</reference>
<dbReference type="GO" id="GO:0009086">
    <property type="term" value="P:methionine biosynthetic process"/>
    <property type="evidence" value="ECO:0007669"/>
    <property type="project" value="InterPro"/>
</dbReference>
<keyword evidence="2 5" id="KW-0808">Transferase</keyword>
<dbReference type="SUPFAM" id="SSF82282">
    <property type="entry name" value="Homocysteine S-methyltransferase"/>
    <property type="match status" value="1"/>
</dbReference>
<organism evidence="7 8">
    <name type="scientific">Piloderma croceum (strain F 1598)</name>
    <dbReference type="NCBI Taxonomy" id="765440"/>
    <lineage>
        <taxon>Eukaryota</taxon>
        <taxon>Fungi</taxon>
        <taxon>Dikarya</taxon>
        <taxon>Basidiomycota</taxon>
        <taxon>Agaricomycotina</taxon>
        <taxon>Agaricomycetes</taxon>
        <taxon>Agaricomycetidae</taxon>
        <taxon>Atheliales</taxon>
        <taxon>Atheliaceae</taxon>
        <taxon>Piloderma</taxon>
    </lineage>
</organism>
<dbReference type="InterPro" id="IPR036589">
    <property type="entry name" value="HCY_dom_sf"/>
</dbReference>
<evidence type="ECO:0000256" key="5">
    <source>
        <dbReference type="PROSITE-ProRule" id="PRU00333"/>
    </source>
</evidence>
<dbReference type="GO" id="GO:0008270">
    <property type="term" value="F:zinc ion binding"/>
    <property type="evidence" value="ECO:0007669"/>
    <property type="project" value="InterPro"/>
</dbReference>
<dbReference type="STRING" id="765440.A0A0C3FFU5"/>
<dbReference type="EMBL" id="KN833013">
    <property type="protein sequence ID" value="KIM78841.1"/>
    <property type="molecule type" value="Genomic_DNA"/>
</dbReference>
<dbReference type="Proteomes" id="UP000054166">
    <property type="component" value="Unassembled WGS sequence"/>
</dbReference>
<dbReference type="InParanoid" id="A0A0C3FFU5"/>